<dbReference type="GO" id="GO:0016987">
    <property type="term" value="F:sigma factor activity"/>
    <property type="evidence" value="ECO:0007669"/>
    <property type="project" value="UniProtKB-KW"/>
</dbReference>
<dbReference type="EMBL" id="JAKNDN010000056">
    <property type="protein sequence ID" value="MCG4962071.1"/>
    <property type="molecule type" value="Genomic_DNA"/>
</dbReference>
<evidence type="ECO:0000313" key="6">
    <source>
        <dbReference type="EMBL" id="MCG4962071.1"/>
    </source>
</evidence>
<evidence type="ECO:0000256" key="4">
    <source>
        <dbReference type="ARBA" id="ARBA00023163"/>
    </source>
</evidence>
<dbReference type="SMART" id="SM00421">
    <property type="entry name" value="HTH_LUXR"/>
    <property type="match status" value="1"/>
</dbReference>
<dbReference type="CDD" id="cd06170">
    <property type="entry name" value="LuxR_C_like"/>
    <property type="match status" value="1"/>
</dbReference>
<gene>
    <name evidence="6" type="ORF">L0P03_19835</name>
</gene>
<evidence type="ECO:0000313" key="7">
    <source>
        <dbReference type="Proteomes" id="UP001199750"/>
    </source>
</evidence>
<feature type="domain" description="HTH luxR-type" evidence="5">
    <location>
        <begin position="124"/>
        <end position="180"/>
    </location>
</feature>
<dbReference type="InterPro" id="IPR013324">
    <property type="entry name" value="RNA_pol_sigma_r3/r4-like"/>
</dbReference>
<dbReference type="PANTHER" id="PTHR43133">
    <property type="entry name" value="RNA POLYMERASE ECF-TYPE SIGMA FACTO"/>
    <property type="match status" value="1"/>
</dbReference>
<reference evidence="6" key="1">
    <citation type="submission" date="2022-01" db="EMBL/GenBank/DDBJ databases">
        <title>Collection of gut derived symbiotic bacterial strains cultured from healthy donors.</title>
        <authorList>
            <person name="Lin H."/>
            <person name="Kohout C."/>
            <person name="Waligurski E."/>
            <person name="Pamer E.G."/>
        </authorList>
    </citation>
    <scope>NUCLEOTIDE SEQUENCE</scope>
    <source>
        <strain evidence="6">DFI.1.149</strain>
    </source>
</reference>
<comment type="caution">
    <text evidence="6">The sequence shown here is derived from an EMBL/GenBank/DDBJ whole genome shotgun (WGS) entry which is preliminary data.</text>
</comment>
<dbReference type="InterPro" id="IPR039425">
    <property type="entry name" value="RNA_pol_sigma-70-like"/>
</dbReference>
<dbReference type="AlphaFoldDB" id="A0AAW5CKE8"/>
<dbReference type="GO" id="GO:0006352">
    <property type="term" value="P:DNA-templated transcription initiation"/>
    <property type="evidence" value="ECO:0007669"/>
    <property type="project" value="InterPro"/>
</dbReference>
<organism evidence="6 7">
    <name type="scientific">Odoribacter splanchnicus</name>
    <dbReference type="NCBI Taxonomy" id="28118"/>
    <lineage>
        <taxon>Bacteria</taxon>
        <taxon>Pseudomonadati</taxon>
        <taxon>Bacteroidota</taxon>
        <taxon>Bacteroidia</taxon>
        <taxon>Bacteroidales</taxon>
        <taxon>Odoribacteraceae</taxon>
        <taxon>Odoribacter</taxon>
    </lineage>
</organism>
<evidence type="ECO:0000259" key="5">
    <source>
        <dbReference type="SMART" id="SM00421"/>
    </source>
</evidence>
<protein>
    <submittedName>
        <fullName evidence="6">RNA polymerase sigma-70 factor</fullName>
    </submittedName>
</protein>
<comment type="similarity">
    <text evidence="1">Belongs to the sigma-70 factor family. ECF subfamily.</text>
</comment>
<evidence type="ECO:0000256" key="3">
    <source>
        <dbReference type="ARBA" id="ARBA00023082"/>
    </source>
</evidence>
<dbReference type="NCBIfam" id="TIGR02937">
    <property type="entry name" value="sigma70-ECF"/>
    <property type="match status" value="1"/>
</dbReference>
<evidence type="ECO:0000256" key="1">
    <source>
        <dbReference type="ARBA" id="ARBA00010641"/>
    </source>
</evidence>
<dbReference type="Proteomes" id="UP001199750">
    <property type="component" value="Unassembled WGS sequence"/>
</dbReference>
<dbReference type="InterPro" id="IPR013325">
    <property type="entry name" value="RNA_pol_sigma_r2"/>
</dbReference>
<proteinExistence type="inferred from homology"/>
<dbReference type="Gene3D" id="1.10.10.10">
    <property type="entry name" value="Winged helix-like DNA-binding domain superfamily/Winged helix DNA-binding domain"/>
    <property type="match status" value="1"/>
</dbReference>
<keyword evidence="2" id="KW-0805">Transcription regulation</keyword>
<dbReference type="GO" id="GO:0003677">
    <property type="term" value="F:DNA binding"/>
    <property type="evidence" value="ECO:0007669"/>
    <property type="project" value="InterPro"/>
</dbReference>
<dbReference type="Pfam" id="PF08281">
    <property type="entry name" value="Sigma70_r4_2"/>
    <property type="match status" value="1"/>
</dbReference>
<dbReference type="InterPro" id="IPR014284">
    <property type="entry name" value="RNA_pol_sigma-70_dom"/>
</dbReference>
<dbReference type="PRINTS" id="PR00038">
    <property type="entry name" value="HTHLUXR"/>
</dbReference>
<dbReference type="InterPro" id="IPR000792">
    <property type="entry name" value="Tscrpt_reg_LuxR_C"/>
</dbReference>
<dbReference type="InterPro" id="IPR036388">
    <property type="entry name" value="WH-like_DNA-bd_sf"/>
</dbReference>
<keyword evidence="4" id="KW-0804">Transcription</keyword>
<accession>A0AAW5CKE8</accession>
<dbReference type="PANTHER" id="PTHR43133:SF46">
    <property type="entry name" value="RNA POLYMERASE SIGMA-70 FACTOR ECF SUBFAMILY"/>
    <property type="match status" value="1"/>
</dbReference>
<dbReference type="RefSeq" id="WP_046405387.1">
    <property type="nucleotide sequence ID" value="NZ_JADMZE010000018.1"/>
</dbReference>
<dbReference type="InterPro" id="IPR013249">
    <property type="entry name" value="RNA_pol_sigma70_r4_t2"/>
</dbReference>
<dbReference type="Pfam" id="PF04542">
    <property type="entry name" value="Sigma70_r2"/>
    <property type="match status" value="1"/>
</dbReference>
<dbReference type="SUPFAM" id="SSF88946">
    <property type="entry name" value="Sigma2 domain of RNA polymerase sigma factors"/>
    <property type="match status" value="1"/>
</dbReference>
<dbReference type="NCBIfam" id="TIGR02985">
    <property type="entry name" value="Sig70_bacteroi1"/>
    <property type="match status" value="1"/>
</dbReference>
<evidence type="ECO:0000256" key="2">
    <source>
        <dbReference type="ARBA" id="ARBA00023015"/>
    </source>
</evidence>
<dbReference type="InterPro" id="IPR014327">
    <property type="entry name" value="RNA_pol_sigma70_bacteroid"/>
</dbReference>
<sequence length="187" mass="22118">MERVEFLEGVNRKEDKAWDELYQYFYAPLCCYSARITRNENAAEDIVQGCLVRLWHSSVCFREIKVITSYLYRSVYNASLNFVRSQQRARRLHEEWMDRVLEDEEEGMAMALEEEAITRFYTVVSGLPEQQREILLLCMKGEKVKEIAAKLGISENTVKTQKKRAYHFLREQLSELWAIVLPLLFGY</sequence>
<dbReference type="SUPFAM" id="SSF88659">
    <property type="entry name" value="Sigma3 and sigma4 domains of RNA polymerase sigma factors"/>
    <property type="match status" value="1"/>
</dbReference>
<name>A0AAW5CKE8_9BACT</name>
<keyword evidence="3" id="KW-0731">Sigma factor</keyword>
<dbReference type="InterPro" id="IPR007627">
    <property type="entry name" value="RNA_pol_sigma70_r2"/>
</dbReference>
<dbReference type="Gene3D" id="1.10.1740.10">
    <property type="match status" value="1"/>
</dbReference>